<evidence type="ECO:0000256" key="4">
    <source>
        <dbReference type="ARBA" id="ARBA00022989"/>
    </source>
</evidence>
<keyword evidence="4 7" id="KW-1133">Transmembrane helix</keyword>
<dbReference type="GO" id="GO:0009522">
    <property type="term" value="C:photosystem I"/>
    <property type="evidence" value="ECO:0007669"/>
    <property type="project" value="UniProtKB-KW"/>
</dbReference>
<feature type="transmembrane region" description="Helical" evidence="7">
    <location>
        <begin position="6"/>
        <end position="25"/>
    </location>
</feature>
<accession>A0A3T0ZDG7</accession>
<gene>
    <name evidence="7 8" type="primary">psaM</name>
</gene>
<dbReference type="InterPro" id="IPR037279">
    <property type="entry name" value="PSI_PsaM_sf"/>
</dbReference>
<comment type="subcellular location">
    <subcellularLocation>
        <location evidence="7">Plastid</location>
        <location evidence="7">Chloroplast thylakoid membrane</location>
        <topology evidence="7">Single-pass membrane protein</topology>
    </subcellularLocation>
</comment>
<dbReference type="Pfam" id="PF07465">
    <property type="entry name" value="PsaM"/>
    <property type="match status" value="1"/>
</dbReference>
<dbReference type="HAMAP" id="MF_00828">
    <property type="entry name" value="PSI_PsaM"/>
    <property type="match status" value="1"/>
</dbReference>
<evidence type="ECO:0000256" key="6">
    <source>
        <dbReference type="ARBA" id="ARBA00023136"/>
    </source>
</evidence>
<keyword evidence="1 7" id="KW-0602">Photosynthesis</keyword>
<reference evidence="8" key="1">
    <citation type="journal article" date="2018" name="Mol. Phylogenet. Evol.">
        <title>Enlarged and highly repetitive plastome of Lagarostrobos and plastid phylogenomics of Podocarpaceae.</title>
        <authorList>
            <person name="Sudianto E."/>
            <person name="Wu C.-S."/>
            <person name="Leonhard L."/>
            <person name="Martine W.F."/>
            <person name="Chaw S.-M."/>
        </authorList>
    </citation>
    <scope>NUCLEOTIDE SEQUENCE</scope>
</reference>
<evidence type="ECO:0000256" key="3">
    <source>
        <dbReference type="ARBA" id="ARBA00022836"/>
    </source>
</evidence>
<proteinExistence type="inferred from homology"/>
<dbReference type="NCBIfam" id="TIGR03053">
    <property type="entry name" value="PS_I_psaM"/>
    <property type="match status" value="1"/>
</dbReference>
<geneLocation type="chloroplast" evidence="8"/>
<comment type="similarity">
    <text evidence="7">Belongs to the PsaM family.</text>
</comment>
<dbReference type="GO" id="GO:0015979">
    <property type="term" value="P:photosynthesis"/>
    <property type="evidence" value="ECO:0007669"/>
    <property type="project" value="UniProtKB-UniRule"/>
</dbReference>
<keyword evidence="2 7" id="KW-0812">Transmembrane</keyword>
<dbReference type="EMBL" id="AP018902">
    <property type="protein sequence ID" value="BBF90911.1"/>
    <property type="molecule type" value="Genomic_DNA"/>
</dbReference>
<sequence length="29" mass="2938">MISESQVLIALVAALITAILALSLGKALN</sequence>
<evidence type="ECO:0000313" key="8">
    <source>
        <dbReference type="EMBL" id="BBF90911.1"/>
    </source>
</evidence>
<dbReference type="AlphaFoldDB" id="A0A3T0ZDG7"/>
<keyword evidence="8" id="KW-0934">Plastid</keyword>
<dbReference type="InterPro" id="IPR010010">
    <property type="entry name" value="PSI_PsaM"/>
</dbReference>
<protein>
    <recommendedName>
        <fullName evidence="7">Photosystem I reaction center subunit XII</fullName>
    </recommendedName>
    <alternativeName>
        <fullName evidence="7">PSI-M</fullName>
    </alternativeName>
</protein>
<keyword evidence="8" id="KW-0150">Chloroplast</keyword>
<dbReference type="SUPFAM" id="SSF81548">
    <property type="entry name" value="Subunit XII of photosystem I reaction centre, PsaM"/>
    <property type="match status" value="1"/>
</dbReference>
<name>A0A3T0ZDG7_9CONI</name>
<evidence type="ECO:0000256" key="5">
    <source>
        <dbReference type="ARBA" id="ARBA00023078"/>
    </source>
</evidence>
<evidence type="ECO:0000256" key="1">
    <source>
        <dbReference type="ARBA" id="ARBA00022531"/>
    </source>
</evidence>
<dbReference type="GO" id="GO:0009535">
    <property type="term" value="C:chloroplast thylakoid membrane"/>
    <property type="evidence" value="ECO:0007669"/>
    <property type="project" value="UniProtKB-SubCell"/>
</dbReference>
<keyword evidence="6 7" id="KW-0472">Membrane</keyword>
<keyword evidence="5 7" id="KW-0793">Thylakoid</keyword>
<evidence type="ECO:0000256" key="2">
    <source>
        <dbReference type="ARBA" id="ARBA00022692"/>
    </source>
</evidence>
<organism evidence="8">
    <name type="scientific">Lepidothamnus intermedius</name>
    <dbReference type="NCBI Taxonomy" id="224738"/>
    <lineage>
        <taxon>Eukaryota</taxon>
        <taxon>Viridiplantae</taxon>
        <taxon>Streptophyta</taxon>
        <taxon>Embryophyta</taxon>
        <taxon>Tracheophyta</taxon>
        <taxon>Spermatophyta</taxon>
        <taxon>Pinopsida</taxon>
        <taxon>Pinidae</taxon>
        <taxon>Conifers II</taxon>
        <taxon>Araucariales</taxon>
        <taxon>Podocarpaceae</taxon>
        <taxon>Lepidothamnus</taxon>
    </lineage>
</organism>
<evidence type="ECO:0000256" key="7">
    <source>
        <dbReference type="HAMAP-Rule" id="MF_00828"/>
    </source>
</evidence>
<keyword evidence="3 7" id="KW-0603">Photosystem I</keyword>